<dbReference type="PANTHER" id="PTHR23240">
    <property type="entry name" value="DNA CROSS-LINK REPAIR PROTEIN PSO2/SNM1-RELATED"/>
    <property type="match status" value="1"/>
</dbReference>
<name>W9YKV0_9EURO</name>
<dbReference type="Gene3D" id="3.60.15.10">
    <property type="entry name" value="Ribonuclease Z/Hydroxyacylglutathione hydrolase-like"/>
    <property type="match status" value="2"/>
</dbReference>
<keyword evidence="5" id="KW-0227">DNA damage</keyword>
<dbReference type="eggNOG" id="KOG1361">
    <property type="taxonomic scope" value="Eukaryota"/>
</dbReference>
<dbReference type="GO" id="GO:0003684">
    <property type="term" value="F:damaged DNA binding"/>
    <property type="evidence" value="ECO:0007669"/>
    <property type="project" value="TreeGrafter"/>
</dbReference>
<evidence type="ECO:0000256" key="1">
    <source>
        <dbReference type="ARBA" id="ARBA00004123"/>
    </source>
</evidence>
<keyword evidence="9" id="KW-0234">DNA repair</keyword>
<sequence>MSTFNGIVKEFPNIRIDFFRTHPGKPPPAAYFLSHVHSDHLLGLESVKMPFVYCSATTRRILLKLEKYPHRINFAKGILESRKQHYRHLKTVLRPLPLHASTELELGPKSTIRVTLLDANHCPGAVMFLIEGDGKAIVYTGDIRAEPWWVNSIVQNPVILPYACGLKTLDCIYLDTTFASHDEPYREFPTKAEGLKELLEKVRQCPADTIFYFRAWTLGYEDVWIALSNLCKSRIHVDDYQFRIFRPGDEVGGDSYHNEGASLTGFTVGNHKLSGCLTAESNVRIHSCEPGTKCHSSIKGLKNIKWITPIISRLEDGTELREIGAGGGGGDLYQSSDLRLDDLTSIQQLAATCAELTDDEAVTTMLKDEVTRAHRLQRFSMTLEGVEDLHSGEKPLTLRDFLALLSKFHPSMHASRGQSVPRGRQRDAGDTIHFPYSRHSSYHELRHLIGVFRPKDICPCTVDLESWCEDLSMEALFGDLCVEKTFYYDEETRQQVEEWRERESLSSIRGRKRKRGDEETQETETQEDHQQVAVDESSQTNIDGPGVNTTKGSLSSSGDIVGHAQVEASEDSDGGRIQITLDDGSDDDCESLSMFDSIPGERLVIPVRKSAMKSSNDSPSQGSDCGEAPGDQEQLRRYARMEAYQAARHCLLRNDSSQWDDLCLRSVGRRGHEEEEIEL</sequence>
<dbReference type="GO" id="GO:0005634">
    <property type="term" value="C:nucleus"/>
    <property type="evidence" value="ECO:0007669"/>
    <property type="project" value="UniProtKB-SubCell"/>
</dbReference>
<evidence type="ECO:0000256" key="13">
    <source>
        <dbReference type="SAM" id="MobiDB-lite"/>
    </source>
</evidence>
<proteinExistence type="inferred from homology"/>
<gene>
    <name evidence="15" type="ORF">A1O3_02903</name>
</gene>
<keyword evidence="10" id="KW-0539">Nucleus</keyword>
<dbReference type="SUPFAM" id="SSF56281">
    <property type="entry name" value="Metallo-hydrolase/oxidoreductase"/>
    <property type="match status" value="1"/>
</dbReference>
<dbReference type="EMBL" id="AMGY01000002">
    <property type="protein sequence ID" value="EXJ89836.1"/>
    <property type="molecule type" value="Genomic_DNA"/>
</dbReference>
<evidence type="ECO:0000256" key="6">
    <source>
        <dbReference type="ARBA" id="ARBA00022801"/>
    </source>
</evidence>
<dbReference type="GeneID" id="19167033"/>
<keyword evidence="6" id="KW-0378">Hydrolase</keyword>
<comment type="subcellular location">
    <subcellularLocation>
        <location evidence="1">Nucleus</location>
    </subcellularLocation>
</comment>
<accession>W9YKV0</accession>
<dbReference type="PANTHER" id="PTHR23240:SF8">
    <property type="entry name" value="PROTEIN ARTEMIS"/>
    <property type="match status" value="1"/>
</dbReference>
<evidence type="ECO:0000256" key="3">
    <source>
        <dbReference type="ARBA" id="ARBA00022722"/>
    </source>
</evidence>
<evidence type="ECO:0000313" key="16">
    <source>
        <dbReference type="Proteomes" id="UP000019478"/>
    </source>
</evidence>
<dbReference type="GO" id="GO:0006310">
    <property type="term" value="P:DNA recombination"/>
    <property type="evidence" value="ECO:0007669"/>
    <property type="project" value="UniProtKB-KW"/>
</dbReference>
<evidence type="ECO:0000256" key="8">
    <source>
        <dbReference type="ARBA" id="ARBA00023172"/>
    </source>
</evidence>
<evidence type="ECO:0000313" key="15">
    <source>
        <dbReference type="EMBL" id="EXJ89836.1"/>
    </source>
</evidence>
<evidence type="ECO:0000256" key="11">
    <source>
        <dbReference type="ARBA" id="ARBA00039759"/>
    </source>
</evidence>
<protein>
    <recommendedName>
        <fullName evidence="11">Protein artemis</fullName>
    </recommendedName>
    <alternativeName>
        <fullName evidence="12">DNA cross-link repair 1C protein</fullName>
    </alternativeName>
</protein>
<dbReference type="GO" id="GO:0036297">
    <property type="term" value="P:interstrand cross-link repair"/>
    <property type="evidence" value="ECO:0007669"/>
    <property type="project" value="TreeGrafter"/>
</dbReference>
<evidence type="ECO:0000256" key="12">
    <source>
        <dbReference type="ARBA" id="ARBA00042677"/>
    </source>
</evidence>
<evidence type="ECO:0000256" key="5">
    <source>
        <dbReference type="ARBA" id="ARBA00022763"/>
    </source>
</evidence>
<dbReference type="STRING" id="1182542.W9YKV0"/>
<dbReference type="InterPro" id="IPR036866">
    <property type="entry name" value="RibonucZ/Hydroxyglut_hydro"/>
</dbReference>
<organism evidence="15 16">
    <name type="scientific">Capronia epimyces CBS 606.96</name>
    <dbReference type="NCBI Taxonomy" id="1182542"/>
    <lineage>
        <taxon>Eukaryota</taxon>
        <taxon>Fungi</taxon>
        <taxon>Dikarya</taxon>
        <taxon>Ascomycota</taxon>
        <taxon>Pezizomycotina</taxon>
        <taxon>Eurotiomycetes</taxon>
        <taxon>Chaetothyriomycetidae</taxon>
        <taxon>Chaetothyriales</taxon>
        <taxon>Herpotrichiellaceae</taxon>
        <taxon>Capronia</taxon>
    </lineage>
</organism>
<comment type="similarity">
    <text evidence="2">Belongs to the DNA repair metallo-beta-lactamase (DRMBL) family.</text>
</comment>
<feature type="domain" description="DNA repair metallo-beta-lactamase" evidence="14">
    <location>
        <begin position="425"/>
        <end position="461"/>
    </location>
</feature>
<dbReference type="GO" id="GO:0035312">
    <property type="term" value="F:5'-3' DNA exonuclease activity"/>
    <property type="evidence" value="ECO:0007669"/>
    <property type="project" value="TreeGrafter"/>
</dbReference>
<feature type="region of interest" description="Disordered" evidence="13">
    <location>
        <begin position="566"/>
        <end position="585"/>
    </location>
</feature>
<dbReference type="GO" id="GO:0006303">
    <property type="term" value="P:double-strand break repair via nonhomologous end joining"/>
    <property type="evidence" value="ECO:0007669"/>
    <property type="project" value="TreeGrafter"/>
</dbReference>
<feature type="region of interest" description="Disordered" evidence="13">
    <location>
        <begin position="497"/>
        <end position="558"/>
    </location>
</feature>
<dbReference type="Pfam" id="PF07522">
    <property type="entry name" value="DRMBL"/>
    <property type="match status" value="1"/>
</dbReference>
<feature type="region of interest" description="Disordered" evidence="13">
    <location>
        <begin position="610"/>
        <end position="634"/>
    </location>
</feature>
<dbReference type="Proteomes" id="UP000019478">
    <property type="component" value="Unassembled WGS sequence"/>
</dbReference>
<evidence type="ECO:0000256" key="2">
    <source>
        <dbReference type="ARBA" id="ARBA00010304"/>
    </source>
</evidence>
<evidence type="ECO:0000256" key="10">
    <source>
        <dbReference type="ARBA" id="ARBA00023242"/>
    </source>
</evidence>
<keyword evidence="7" id="KW-0269">Exonuclease</keyword>
<comment type="caution">
    <text evidence="15">The sequence shown here is derived from an EMBL/GenBank/DDBJ whole genome shotgun (WGS) entry which is preliminary data.</text>
</comment>
<dbReference type="OrthoDB" id="5561659at2759"/>
<dbReference type="InterPro" id="IPR011084">
    <property type="entry name" value="DRMBL"/>
</dbReference>
<reference evidence="15 16" key="1">
    <citation type="submission" date="2013-03" db="EMBL/GenBank/DDBJ databases">
        <title>The Genome Sequence of Capronia epimyces CBS 606.96.</title>
        <authorList>
            <consortium name="The Broad Institute Genomics Platform"/>
            <person name="Cuomo C."/>
            <person name="de Hoog S."/>
            <person name="Gorbushina A."/>
            <person name="Walker B."/>
            <person name="Young S.K."/>
            <person name="Zeng Q."/>
            <person name="Gargeya S."/>
            <person name="Fitzgerald M."/>
            <person name="Haas B."/>
            <person name="Abouelleil A."/>
            <person name="Allen A.W."/>
            <person name="Alvarado L."/>
            <person name="Arachchi H.M."/>
            <person name="Berlin A.M."/>
            <person name="Chapman S.B."/>
            <person name="Gainer-Dewar J."/>
            <person name="Goldberg J."/>
            <person name="Griggs A."/>
            <person name="Gujja S."/>
            <person name="Hansen M."/>
            <person name="Howarth C."/>
            <person name="Imamovic A."/>
            <person name="Ireland A."/>
            <person name="Larimer J."/>
            <person name="McCowan C."/>
            <person name="Murphy C."/>
            <person name="Pearson M."/>
            <person name="Poon T.W."/>
            <person name="Priest M."/>
            <person name="Roberts A."/>
            <person name="Saif S."/>
            <person name="Shea T."/>
            <person name="Sisk P."/>
            <person name="Sykes S."/>
            <person name="Wortman J."/>
            <person name="Nusbaum C."/>
            <person name="Birren B."/>
        </authorList>
    </citation>
    <scope>NUCLEOTIDE SEQUENCE [LARGE SCALE GENOMIC DNA]</scope>
    <source>
        <strain evidence="15 16">CBS 606.96</strain>
    </source>
</reference>
<evidence type="ECO:0000256" key="7">
    <source>
        <dbReference type="ARBA" id="ARBA00022839"/>
    </source>
</evidence>
<feature type="compositionally biased region" description="Polar residues" evidence="13">
    <location>
        <begin position="612"/>
        <end position="623"/>
    </location>
</feature>
<evidence type="ECO:0000259" key="14">
    <source>
        <dbReference type="Pfam" id="PF07522"/>
    </source>
</evidence>
<dbReference type="GO" id="GO:0000723">
    <property type="term" value="P:telomere maintenance"/>
    <property type="evidence" value="ECO:0007669"/>
    <property type="project" value="TreeGrafter"/>
</dbReference>
<dbReference type="Gene3D" id="3.40.50.12650">
    <property type="match status" value="2"/>
</dbReference>
<dbReference type="HOGENOM" id="CLU_013294_0_1_1"/>
<dbReference type="RefSeq" id="XP_007731233.1">
    <property type="nucleotide sequence ID" value="XM_007733043.1"/>
</dbReference>
<evidence type="ECO:0000256" key="4">
    <source>
        <dbReference type="ARBA" id="ARBA00022759"/>
    </source>
</evidence>
<keyword evidence="4" id="KW-0255">Endonuclease</keyword>
<dbReference type="AlphaFoldDB" id="W9YKV0"/>
<keyword evidence="16" id="KW-1185">Reference proteome</keyword>
<dbReference type="Pfam" id="PF23023">
    <property type="entry name" value="Anti-Pycsar_Apyc1"/>
    <property type="match status" value="1"/>
</dbReference>
<keyword evidence="3" id="KW-0540">Nuclease</keyword>
<dbReference type="GO" id="GO:0004519">
    <property type="term" value="F:endonuclease activity"/>
    <property type="evidence" value="ECO:0007669"/>
    <property type="project" value="UniProtKB-KW"/>
</dbReference>
<keyword evidence="8" id="KW-0233">DNA recombination</keyword>
<feature type="compositionally biased region" description="Polar residues" evidence="13">
    <location>
        <begin position="536"/>
        <end position="558"/>
    </location>
</feature>
<evidence type="ECO:0000256" key="9">
    <source>
        <dbReference type="ARBA" id="ARBA00023204"/>
    </source>
</evidence>